<evidence type="ECO:0000256" key="19">
    <source>
        <dbReference type="ARBA" id="ARBA00031040"/>
    </source>
</evidence>
<dbReference type="InterPro" id="IPR036594">
    <property type="entry name" value="Meth_synthase_dom"/>
</dbReference>
<evidence type="ECO:0000256" key="13">
    <source>
        <dbReference type="ARBA" id="ARBA00022723"/>
    </source>
</evidence>
<dbReference type="InterPro" id="IPR050554">
    <property type="entry name" value="Met_Synthase/Corrinoid"/>
</dbReference>
<dbReference type="InterPro" id="IPR011822">
    <property type="entry name" value="MetH"/>
</dbReference>
<name>A0A0S4QPE8_9ACTN</name>
<feature type="domain" description="AdoMet activation" evidence="28">
    <location>
        <begin position="933"/>
        <end position="1273"/>
    </location>
</feature>
<dbReference type="Pfam" id="PF00809">
    <property type="entry name" value="Pterin_bind"/>
    <property type="match status" value="1"/>
</dbReference>
<evidence type="ECO:0000256" key="21">
    <source>
        <dbReference type="PIRNR" id="PIRNR000381"/>
    </source>
</evidence>
<keyword evidence="13 21" id="KW-0479">Metal-binding</keyword>
<dbReference type="InterPro" id="IPR011005">
    <property type="entry name" value="Dihydropteroate_synth-like_sf"/>
</dbReference>
<evidence type="ECO:0000259" key="30">
    <source>
        <dbReference type="PROSITE" id="PS51337"/>
    </source>
</evidence>
<dbReference type="CDD" id="cd02069">
    <property type="entry name" value="methionine_synthase_B12_BD"/>
    <property type="match status" value="1"/>
</dbReference>
<proteinExistence type="inferred from homology"/>
<dbReference type="InterPro" id="IPR006158">
    <property type="entry name" value="Cobalamin-bd"/>
</dbReference>
<feature type="binding site" evidence="23">
    <location>
        <position position="847"/>
    </location>
    <ligand>
        <name>methylcob(III)alamin</name>
        <dbReference type="ChEBI" id="CHEBI:28115"/>
    </ligand>
</feature>
<dbReference type="PROSITE" id="PS51337">
    <property type="entry name" value="B12_BINDING_NTER"/>
    <property type="match status" value="1"/>
</dbReference>
<dbReference type="InterPro" id="IPR003726">
    <property type="entry name" value="HCY_dom"/>
</dbReference>
<comment type="cofactor">
    <cofactor evidence="2 21 24">
        <name>Zn(2+)</name>
        <dbReference type="ChEBI" id="CHEBI:29105"/>
    </cofactor>
</comment>
<feature type="binding site" evidence="23">
    <location>
        <position position="843"/>
    </location>
    <ligand>
        <name>methylcob(III)alamin</name>
        <dbReference type="ChEBI" id="CHEBI:28115"/>
    </ligand>
</feature>
<feature type="binding site" evidence="22 24">
    <location>
        <position position="276"/>
    </location>
    <ligand>
        <name>Zn(2+)</name>
        <dbReference type="ChEBI" id="CHEBI:29105"/>
    </ligand>
</feature>
<dbReference type="InterPro" id="IPR004223">
    <property type="entry name" value="VitB12-dep_Met_synth_activ_dom"/>
</dbReference>
<dbReference type="PANTHER" id="PTHR45833">
    <property type="entry name" value="METHIONINE SYNTHASE"/>
    <property type="match status" value="1"/>
</dbReference>
<protein>
    <recommendedName>
        <fullName evidence="7 20">Methionine synthase</fullName>
        <ecNumber evidence="6 20">2.1.1.13</ecNumber>
    </recommendedName>
    <alternativeName>
        <fullName evidence="19 21">5-methyltetrahydrofolate--homocysteine methyltransferase</fullName>
    </alternativeName>
</protein>
<dbReference type="Gene3D" id="3.10.196.10">
    <property type="entry name" value="Vitamin B12-dependent methionine synthase, activation domain"/>
    <property type="match status" value="1"/>
</dbReference>
<feature type="binding site" evidence="23">
    <location>
        <begin position="795"/>
        <end position="799"/>
    </location>
    <ligand>
        <name>methylcob(III)alamin</name>
        <dbReference type="ChEBI" id="CHEBI:28115"/>
    </ligand>
</feature>
<keyword evidence="9 21" id="KW-0028">Amino-acid biosynthesis</keyword>
<dbReference type="PROSITE" id="PS50974">
    <property type="entry name" value="ADOMET_ACTIVATION"/>
    <property type="match status" value="1"/>
</dbReference>
<dbReference type="SUPFAM" id="SSF52242">
    <property type="entry name" value="Cobalamin (vitamin B12)-binding domain"/>
    <property type="match status" value="1"/>
</dbReference>
<dbReference type="InterPro" id="IPR036589">
    <property type="entry name" value="HCY_dom_sf"/>
</dbReference>
<gene>
    <name evidence="31" type="ORF">Ga0074812_11361</name>
</gene>
<evidence type="ECO:0000256" key="22">
    <source>
        <dbReference type="PIRSR" id="PIRSR000381-1"/>
    </source>
</evidence>
<evidence type="ECO:0000259" key="28">
    <source>
        <dbReference type="PROSITE" id="PS50974"/>
    </source>
</evidence>
<evidence type="ECO:0000256" key="1">
    <source>
        <dbReference type="ARBA" id="ARBA00001700"/>
    </source>
</evidence>
<keyword evidence="16 21" id="KW-0486">Methionine biosynthesis</keyword>
<evidence type="ECO:0000256" key="7">
    <source>
        <dbReference type="ARBA" id="ARBA00013998"/>
    </source>
</evidence>
<dbReference type="GO" id="GO:0008705">
    <property type="term" value="F:methionine synthase activity"/>
    <property type="evidence" value="ECO:0007669"/>
    <property type="project" value="UniProtKB-UniRule"/>
</dbReference>
<dbReference type="Proteomes" id="UP000198802">
    <property type="component" value="Unassembled WGS sequence"/>
</dbReference>
<feature type="compositionally biased region" description="Polar residues" evidence="25">
    <location>
        <begin position="1"/>
        <end position="14"/>
    </location>
</feature>
<feature type="binding site" evidence="23">
    <location>
        <position position="982"/>
    </location>
    <ligand>
        <name>S-adenosyl-L-methionine</name>
        <dbReference type="ChEBI" id="CHEBI:59789"/>
    </ligand>
</feature>
<feature type="binding site" description="axial binding residue" evidence="22">
    <location>
        <position position="798"/>
    </location>
    <ligand>
        <name>methylcob(III)alamin</name>
        <dbReference type="ChEBI" id="CHEBI:28115"/>
    </ligand>
    <ligandPart>
        <name>Co</name>
        <dbReference type="ChEBI" id="CHEBI:27638"/>
    </ligandPart>
</feature>
<evidence type="ECO:0000256" key="23">
    <source>
        <dbReference type="PIRSR" id="PIRSR000381-2"/>
    </source>
</evidence>
<dbReference type="NCBIfam" id="TIGR02082">
    <property type="entry name" value="metH"/>
    <property type="match status" value="1"/>
</dbReference>
<organism evidence="31 32">
    <name type="scientific">Parafrankia irregularis</name>
    <dbReference type="NCBI Taxonomy" id="795642"/>
    <lineage>
        <taxon>Bacteria</taxon>
        <taxon>Bacillati</taxon>
        <taxon>Actinomycetota</taxon>
        <taxon>Actinomycetes</taxon>
        <taxon>Frankiales</taxon>
        <taxon>Frankiaceae</taxon>
        <taxon>Parafrankia</taxon>
    </lineage>
</organism>
<feature type="binding site" evidence="23">
    <location>
        <position position="899"/>
    </location>
    <ligand>
        <name>methylcob(III)alamin</name>
        <dbReference type="ChEBI" id="CHEBI:28115"/>
    </ligand>
</feature>
<keyword evidence="11 21" id="KW-0808">Transferase</keyword>
<dbReference type="InterPro" id="IPR033706">
    <property type="entry name" value="Met_synthase_B12-bd"/>
</dbReference>
<dbReference type="FunFam" id="1.10.1240.10:FF:000001">
    <property type="entry name" value="Methionine synthase"/>
    <property type="match status" value="1"/>
</dbReference>
<comment type="catalytic activity">
    <reaction evidence="1 21">
        <text>(6S)-5-methyl-5,6,7,8-tetrahydrofolate + L-homocysteine = (6S)-5,6,7,8-tetrahydrofolate + L-methionine</text>
        <dbReference type="Rhea" id="RHEA:11172"/>
        <dbReference type="ChEBI" id="CHEBI:18608"/>
        <dbReference type="ChEBI" id="CHEBI:57453"/>
        <dbReference type="ChEBI" id="CHEBI:57844"/>
        <dbReference type="ChEBI" id="CHEBI:58199"/>
        <dbReference type="EC" id="2.1.1.13"/>
    </reaction>
</comment>
<evidence type="ECO:0000256" key="15">
    <source>
        <dbReference type="ARBA" id="ARBA00022833"/>
    </source>
</evidence>
<sequence length="1273" mass="135873">MAVSGTLDNLVSGASTDSPGTDPSDTPGTPGARAITASERALRELLGQRVAVLDGAWGTMLQNAGLTPADYRTERFADHPKDVTGDPDLLNLTRPDVILDVHRQYLAAGADITTTNTFTATSIGQADYGLESLVREMNVQGARLARQAADEAAQKSGTRRFVAGSIGPLNVTLSLSPRVEDPAYRAVTFEQVKASYAEQIAALAEGGVDLLLIETIFDTLNAKAAIAAAREVAPQLPLWISVTIVDMSGRTLSGQTVEAFWSSIAHAEPLVVGVNCSLGAEEMRPHVADLARLAGTFTACHPNAGLPNAFGGYDQTPEEAGRLIGGFATEGLVNVVGGCCGTTPPHIARIAESVRGTAPRALPELPATTRFSGLEPFEIGPDTGFVMIGERTNVTGSARFRRLIEADDYQAAIDVALEQVRGGANLLDVNMDADLLDSERAMTTFLNLLATEPEAARLPIMIDSSRWSVLEAGLRCVQGKGVVNSISLKEGEEPFLAQARRIRDFGAGVVVMAFDEQGQADTTERKVEICARAYDLLTQKVGFPATDIIFDPNVLAVATGIAEHNGYAKAFIDALPQIKQRCPGVRISGGISNLSFSFRGNDVVREAMHSAFLLHAVRAGLDMGIVNAGQLAVYADIPADLLELVEDVLFDRRDDATDRLVAFAETVSGSGTKRVVDLSWREAPVAQRLSHALVHGIVDFIEADTEEARAVAARPLDVIEGPLMDGMKIVGDLFGSGKMFLPQVVKSARVMKRSVAYLEPFMEAEKQALLAAGGSVDADAGRRGNGRVVMATVKGDVHDIGKNIVGVVLGCNNYEVIDLGVMVPAKVILDTAVAEGADAIGLSGLITPSLDEMVAVAAEMQRRGLKLPLLIGGATTSRQHTAVRIAPAYDGTTVHVLDASRVVGVVSDLLDDDRAAELAIRNRAEQQELREAHERRQQQPLLTLAQARANREQVSFDDLPVPAFTGLRVVRPGLAELRAMIDWQFFFLAWEVKGKFPAILEQPVARELYDDGNALLDQIIAAGSLRAEGVYGFWPAVADGDDILVDVPAAGTGASGTGAAGTAATVEPTVSATDGRLRLAMLRQQTAKPAGRPNRSLADYVAPAGDHLGAFAVAIHGADALAAEYEARQDDYRAIMVKALADRLAEAFAEYVHLEARRAWFEPGSEPALEDLHAERFRGIRPAFGYPASPDHSEKRPLFDLVGADQVGMGLTESFAMTPASAVSGIIFANPAARYFTVGRIGRDQVEDYATRRGMSIAEVEKWLRPNLAYDPQ</sequence>
<dbReference type="Pfam" id="PF02607">
    <property type="entry name" value="B12-binding_2"/>
    <property type="match status" value="1"/>
</dbReference>
<dbReference type="PROSITE" id="PS50972">
    <property type="entry name" value="PTERIN_BINDING"/>
    <property type="match status" value="1"/>
</dbReference>
<keyword evidence="15 21" id="KW-0862">Zinc</keyword>
<evidence type="ECO:0000256" key="24">
    <source>
        <dbReference type="PROSITE-ProRule" id="PRU00333"/>
    </source>
</evidence>
<feature type="compositionally biased region" description="Low complexity" evidence="25">
    <location>
        <begin position="15"/>
        <end position="31"/>
    </location>
</feature>
<evidence type="ECO:0000313" key="32">
    <source>
        <dbReference type="Proteomes" id="UP000198802"/>
    </source>
</evidence>
<reference evidence="32" key="1">
    <citation type="submission" date="2015-11" db="EMBL/GenBank/DDBJ databases">
        <authorList>
            <person name="Varghese N."/>
        </authorList>
    </citation>
    <scope>NUCLEOTIDE SEQUENCE [LARGE SCALE GENOMIC DNA]</scope>
    <source>
        <strain evidence="32">DSM 45899</strain>
    </source>
</reference>
<evidence type="ECO:0000256" key="25">
    <source>
        <dbReference type="SAM" id="MobiDB-lite"/>
    </source>
</evidence>
<evidence type="ECO:0000259" key="26">
    <source>
        <dbReference type="PROSITE" id="PS50970"/>
    </source>
</evidence>
<dbReference type="UniPathway" id="UPA00051">
    <property type="reaction ID" value="UER00081"/>
</dbReference>
<dbReference type="InterPro" id="IPR036724">
    <property type="entry name" value="Cobalamin-bd_sf"/>
</dbReference>
<dbReference type="Pfam" id="PF02574">
    <property type="entry name" value="S-methyl_trans"/>
    <property type="match status" value="1"/>
</dbReference>
<dbReference type="GO" id="GO:0032259">
    <property type="term" value="P:methylation"/>
    <property type="evidence" value="ECO:0007669"/>
    <property type="project" value="UniProtKB-KW"/>
</dbReference>
<dbReference type="PROSITE" id="PS51332">
    <property type="entry name" value="B12_BINDING"/>
    <property type="match status" value="1"/>
</dbReference>
<dbReference type="PROSITE" id="PS50970">
    <property type="entry name" value="HCY"/>
    <property type="match status" value="1"/>
</dbReference>
<keyword evidence="32" id="KW-1185">Reference proteome</keyword>
<dbReference type="Pfam" id="PF02310">
    <property type="entry name" value="B12-binding"/>
    <property type="match status" value="1"/>
</dbReference>
<dbReference type="CDD" id="cd00740">
    <property type="entry name" value="MeTr"/>
    <property type="match status" value="1"/>
</dbReference>
<evidence type="ECO:0000256" key="4">
    <source>
        <dbReference type="ARBA" id="ARBA00005178"/>
    </source>
</evidence>
<dbReference type="SMART" id="SM01018">
    <property type="entry name" value="B12-binding_2"/>
    <property type="match status" value="1"/>
</dbReference>
<evidence type="ECO:0000259" key="27">
    <source>
        <dbReference type="PROSITE" id="PS50972"/>
    </source>
</evidence>
<dbReference type="PIRSF" id="PIRSF000381">
    <property type="entry name" value="MetH"/>
    <property type="match status" value="1"/>
</dbReference>
<dbReference type="GO" id="GO:0046653">
    <property type="term" value="P:tetrahydrofolate metabolic process"/>
    <property type="evidence" value="ECO:0007669"/>
    <property type="project" value="TreeGrafter"/>
</dbReference>
<dbReference type="SUPFAM" id="SSF82282">
    <property type="entry name" value="Homocysteine S-methyltransferase"/>
    <property type="match status" value="1"/>
</dbReference>
<dbReference type="SUPFAM" id="SSF47644">
    <property type="entry name" value="Methionine synthase domain"/>
    <property type="match status" value="1"/>
</dbReference>
<dbReference type="EMBL" id="FAOZ01000013">
    <property type="protein sequence ID" value="CUU57563.1"/>
    <property type="molecule type" value="Genomic_DNA"/>
</dbReference>
<evidence type="ECO:0000256" key="20">
    <source>
        <dbReference type="NCBIfam" id="TIGR02082"/>
    </source>
</evidence>
<comment type="function">
    <text evidence="18 21">Catalyzes the transfer of a methyl group from methyl-cobalamin to homocysteine, yielding enzyme-bound cob(I)alamin and methionine. Subsequently, remethylates the cofactor using methyltetrahydrofolate.</text>
</comment>
<evidence type="ECO:0000256" key="9">
    <source>
        <dbReference type="ARBA" id="ARBA00022605"/>
    </source>
</evidence>
<keyword evidence="17 21" id="KW-0170">Cobalt</keyword>
<feature type="binding site" evidence="22 24">
    <location>
        <position position="339"/>
    </location>
    <ligand>
        <name>Zn(2+)</name>
        <dbReference type="ChEBI" id="CHEBI:29105"/>
    </ligand>
</feature>
<dbReference type="GO" id="GO:0008270">
    <property type="term" value="F:zinc ion binding"/>
    <property type="evidence" value="ECO:0007669"/>
    <property type="project" value="UniProtKB-UniRule"/>
</dbReference>
<comment type="domain">
    <text evidence="21">Modular enzyme with four functionally distinct domains. The isolated Hcy-binding domain catalyzes methyl transfer from free methylcobalamin to homocysteine. The Hcy-binding domain in association with the pterin-binding domain catalyzes the methylation of cob(I)alamin by methyltetrahydrofolate and the methylation of homocysteine. The B12-binding domain binds the cofactor. The AdoMet activation domain binds S-adenosyl-L-methionine. Under aerobic conditions cob(I)alamin can be converted to inactive cob(II)alamin. Reductive methylation by S-adenosyl-L-methionine and flavodoxin regenerates methylcobalamin.</text>
</comment>
<dbReference type="InterPro" id="IPR003759">
    <property type="entry name" value="Cbl-bd_cap"/>
</dbReference>
<comment type="pathway">
    <text evidence="4 21">Amino-acid biosynthesis; L-methionine biosynthesis via de novo pathway; L-methionine from L-homocysteine (MetH route): step 1/1.</text>
</comment>
<evidence type="ECO:0000259" key="29">
    <source>
        <dbReference type="PROSITE" id="PS51332"/>
    </source>
</evidence>
<feature type="binding site" evidence="23">
    <location>
        <position position="720"/>
    </location>
    <ligand>
        <name>methylcob(III)alamin</name>
        <dbReference type="ChEBI" id="CHEBI:28115"/>
    </ligand>
</feature>
<evidence type="ECO:0000256" key="11">
    <source>
        <dbReference type="ARBA" id="ARBA00022679"/>
    </source>
</evidence>
<dbReference type="SUPFAM" id="SSF56507">
    <property type="entry name" value="Methionine synthase activation domain-like"/>
    <property type="match status" value="1"/>
</dbReference>
<feature type="domain" description="B12-binding N-terminal" evidence="30">
    <location>
        <begin position="676"/>
        <end position="770"/>
    </location>
</feature>
<evidence type="ECO:0000256" key="14">
    <source>
        <dbReference type="ARBA" id="ARBA00022737"/>
    </source>
</evidence>
<feature type="domain" description="B12-binding" evidence="29">
    <location>
        <begin position="785"/>
        <end position="920"/>
    </location>
</feature>
<dbReference type="GO" id="GO:0005829">
    <property type="term" value="C:cytosol"/>
    <property type="evidence" value="ECO:0007669"/>
    <property type="project" value="TreeGrafter"/>
</dbReference>
<evidence type="ECO:0000313" key="31">
    <source>
        <dbReference type="EMBL" id="CUU57563.1"/>
    </source>
</evidence>
<keyword evidence="12 21" id="KW-0949">S-adenosyl-L-methionine</keyword>
<dbReference type="Pfam" id="PF02965">
    <property type="entry name" value="Met_synt_B12"/>
    <property type="match status" value="1"/>
</dbReference>
<evidence type="ECO:0000256" key="12">
    <source>
        <dbReference type="ARBA" id="ARBA00022691"/>
    </source>
</evidence>
<dbReference type="FunFam" id="3.20.20.20:FF:000002">
    <property type="entry name" value="Methionine synthase"/>
    <property type="match status" value="1"/>
</dbReference>
<evidence type="ECO:0000256" key="2">
    <source>
        <dbReference type="ARBA" id="ARBA00001947"/>
    </source>
</evidence>
<feature type="binding site" evidence="22 24">
    <location>
        <position position="340"/>
    </location>
    <ligand>
        <name>Zn(2+)</name>
        <dbReference type="ChEBI" id="CHEBI:29105"/>
    </ligand>
</feature>
<evidence type="ECO:0000256" key="3">
    <source>
        <dbReference type="ARBA" id="ARBA00001956"/>
    </source>
</evidence>
<dbReference type="InterPro" id="IPR000489">
    <property type="entry name" value="Pterin-binding_dom"/>
</dbReference>
<dbReference type="SUPFAM" id="SSF51717">
    <property type="entry name" value="Dihydropteroate synthetase-like"/>
    <property type="match status" value="1"/>
</dbReference>
<feature type="domain" description="Hcy-binding" evidence="26">
    <location>
        <begin position="39"/>
        <end position="354"/>
    </location>
</feature>
<dbReference type="Gene3D" id="1.10.1240.10">
    <property type="entry name" value="Methionine synthase domain"/>
    <property type="match status" value="1"/>
</dbReference>
<feature type="binding site" evidence="23">
    <location>
        <position position="1181"/>
    </location>
    <ligand>
        <name>S-adenosyl-L-methionine</name>
        <dbReference type="ChEBI" id="CHEBI:59789"/>
    </ligand>
</feature>
<dbReference type="EC" id="2.1.1.13" evidence="6 20"/>
<dbReference type="NCBIfam" id="NF007024">
    <property type="entry name" value="PRK09490.1"/>
    <property type="match status" value="1"/>
</dbReference>
<dbReference type="FunFam" id="3.20.20.330:FF:000001">
    <property type="entry name" value="Methionine synthase"/>
    <property type="match status" value="1"/>
</dbReference>
<evidence type="ECO:0000256" key="5">
    <source>
        <dbReference type="ARBA" id="ARBA00010398"/>
    </source>
</evidence>
<evidence type="ECO:0000256" key="6">
    <source>
        <dbReference type="ARBA" id="ARBA00012032"/>
    </source>
</evidence>
<evidence type="ECO:0000256" key="10">
    <source>
        <dbReference type="ARBA" id="ARBA00022628"/>
    </source>
</evidence>
<keyword evidence="10 21" id="KW-0846">Cobalamin</keyword>
<evidence type="ECO:0000256" key="8">
    <source>
        <dbReference type="ARBA" id="ARBA00022603"/>
    </source>
</evidence>
<dbReference type="AlphaFoldDB" id="A0A0S4QPE8"/>
<keyword evidence="14" id="KW-0677">Repeat</keyword>
<evidence type="ECO:0000256" key="18">
    <source>
        <dbReference type="ARBA" id="ARBA00025552"/>
    </source>
</evidence>
<dbReference type="GO" id="GO:0031419">
    <property type="term" value="F:cobalamin binding"/>
    <property type="evidence" value="ECO:0007669"/>
    <property type="project" value="UniProtKB-UniRule"/>
</dbReference>
<keyword evidence="8 21" id="KW-0489">Methyltransferase</keyword>
<dbReference type="Gene3D" id="3.20.20.330">
    <property type="entry name" value="Homocysteine-binding-like domain"/>
    <property type="match status" value="1"/>
</dbReference>
<feature type="domain" description="Pterin-binding" evidence="27">
    <location>
        <begin position="385"/>
        <end position="646"/>
    </location>
</feature>
<evidence type="ECO:0000256" key="16">
    <source>
        <dbReference type="ARBA" id="ARBA00023167"/>
    </source>
</evidence>
<comment type="similarity">
    <text evidence="5">Belongs to the vitamin-B12 dependent methionine synthase family.</text>
</comment>
<dbReference type="Gene3D" id="3.20.20.20">
    <property type="entry name" value="Dihydropteroate synthase-like"/>
    <property type="match status" value="1"/>
</dbReference>
<dbReference type="GO" id="GO:0050667">
    <property type="term" value="P:homocysteine metabolic process"/>
    <property type="evidence" value="ECO:0007669"/>
    <property type="project" value="TreeGrafter"/>
</dbReference>
<dbReference type="InterPro" id="IPR037010">
    <property type="entry name" value="VitB12-dep_Met_synth_activ_sf"/>
</dbReference>
<dbReference type="PANTHER" id="PTHR45833:SF1">
    <property type="entry name" value="METHIONINE SYNTHASE"/>
    <property type="match status" value="1"/>
</dbReference>
<evidence type="ECO:0000256" key="17">
    <source>
        <dbReference type="ARBA" id="ARBA00023285"/>
    </source>
</evidence>
<dbReference type="Gene3D" id="3.40.50.280">
    <property type="entry name" value="Cobalamin-binding domain"/>
    <property type="match status" value="1"/>
</dbReference>
<accession>A0A0S4QPE8</accession>
<comment type="cofactor">
    <cofactor evidence="3 21 22">
        <name>methylcob(III)alamin</name>
        <dbReference type="ChEBI" id="CHEBI:28115"/>
    </cofactor>
</comment>
<dbReference type="Gene3D" id="1.10.288.10">
    <property type="entry name" value="Cobalamin-dependent Methionine Synthase, domain 2"/>
    <property type="match status" value="1"/>
</dbReference>
<feature type="binding site" evidence="23">
    <location>
        <begin position="1235"/>
        <end position="1236"/>
    </location>
    <ligand>
        <name>S-adenosyl-L-methionine</name>
        <dbReference type="ChEBI" id="CHEBI:59789"/>
    </ligand>
</feature>
<feature type="region of interest" description="Disordered" evidence="25">
    <location>
        <begin position="1"/>
        <end position="32"/>
    </location>
</feature>